<dbReference type="SMART" id="SM01052">
    <property type="entry name" value="CAP_GLY"/>
    <property type="match status" value="1"/>
</dbReference>
<comment type="caution">
    <text evidence="2">The sequence shown here is derived from an EMBL/GenBank/DDBJ whole genome shotgun (WGS) entry which is preliminary data.</text>
</comment>
<reference evidence="2 3" key="1">
    <citation type="submission" date="2024-02" db="EMBL/GenBank/DDBJ databases">
        <authorList>
            <person name="Chen Y."/>
            <person name="Shah S."/>
            <person name="Dougan E. K."/>
            <person name="Thang M."/>
            <person name="Chan C."/>
        </authorList>
    </citation>
    <scope>NUCLEOTIDE SEQUENCE [LARGE SCALE GENOMIC DNA]</scope>
</reference>
<dbReference type="Gene3D" id="2.30.30.190">
    <property type="entry name" value="CAP Gly-rich-like domain"/>
    <property type="match status" value="1"/>
</dbReference>
<name>A0ABP0QPA8_9DINO</name>
<dbReference type="SUPFAM" id="SSF74924">
    <property type="entry name" value="Cap-Gly domain"/>
    <property type="match status" value="1"/>
</dbReference>
<organism evidence="2 3">
    <name type="scientific">Durusdinium trenchii</name>
    <dbReference type="NCBI Taxonomy" id="1381693"/>
    <lineage>
        <taxon>Eukaryota</taxon>
        <taxon>Sar</taxon>
        <taxon>Alveolata</taxon>
        <taxon>Dinophyceae</taxon>
        <taxon>Suessiales</taxon>
        <taxon>Symbiodiniaceae</taxon>
        <taxon>Durusdinium</taxon>
    </lineage>
</organism>
<accession>A0ABP0QPA8</accession>
<evidence type="ECO:0000313" key="2">
    <source>
        <dbReference type="EMBL" id="CAK9089453.1"/>
    </source>
</evidence>
<evidence type="ECO:0000259" key="1">
    <source>
        <dbReference type="SMART" id="SM01052"/>
    </source>
</evidence>
<dbReference type="Proteomes" id="UP001642484">
    <property type="component" value="Unassembled WGS sequence"/>
</dbReference>
<dbReference type="InterPro" id="IPR000938">
    <property type="entry name" value="CAP-Gly_domain"/>
</dbReference>
<sequence length="71" mass="7952">MWSACQATFEVGDVAWFGQLRGIVRYVGKTQFAEGVWFGIELDEKAARSYLRTCTGYPSAREARKGKMTAP</sequence>
<feature type="domain" description="CAP-Gly" evidence="1">
    <location>
        <begin position="11"/>
        <end position="62"/>
    </location>
</feature>
<gene>
    <name evidence="2" type="ORF">CCMP2556_LOCUS43059</name>
</gene>
<dbReference type="Pfam" id="PF01302">
    <property type="entry name" value="CAP_GLY"/>
    <property type="match status" value="1"/>
</dbReference>
<dbReference type="InterPro" id="IPR036859">
    <property type="entry name" value="CAP-Gly_dom_sf"/>
</dbReference>
<keyword evidence="3" id="KW-1185">Reference proteome</keyword>
<proteinExistence type="predicted"/>
<evidence type="ECO:0000313" key="3">
    <source>
        <dbReference type="Proteomes" id="UP001642484"/>
    </source>
</evidence>
<dbReference type="EMBL" id="CAXAMN010024718">
    <property type="protein sequence ID" value="CAK9089453.1"/>
    <property type="molecule type" value="Genomic_DNA"/>
</dbReference>
<protein>
    <recommendedName>
        <fullName evidence="1">CAP-Gly domain-containing protein</fullName>
    </recommendedName>
</protein>